<dbReference type="PANTHER" id="PTHR34665:SF4">
    <property type="entry name" value="DUF3741 DOMAIN-CONTAINING PROTEIN"/>
    <property type="match status" value="1"/>
</dbReference>
<gene>
    <name evidence="1" type="ORF">Sjap_024627</name>
</gene>
<dbReference type="Proteomes" id="UP001417504">
    <property type="component" value="Unassembled WGS sequence"/>
</dbReference>
<dbReference type="PANTHER" id="PTHR34665">
    <property type="entry name" value="DUF3741 DOMAIN-CONTAINING PROTEIN"/>
    <property type="match status" value="1"/>
</dbReference>
<dbReference type="EMBL" id="JBBNAE010000010">
    <property type="protein sequence ID" value="KAK9091450.1"/>
    <property type="molecule type" value="Genomic_DNA"/>
</dbReference>
<name>A0AAP0EDR0_9MAGN</name>
<evidence type="ECO:0000313" key="2">
    <source>
        <dbReference type="Proteomes" id="UP001417504"/>
    </source>
</evidence>
<sequence length="232" mass="26035">MEKKKAKASTTDEDHEIAVVKAAAWAWYQRRSGSDGMPIVREFDATTRLYTPRAQVMSRFKHEAMVSNMTKNCSSNSHEDYDQYLDKSPISFTLSPTKSDAASSVLLDPYEIQSIYKRLENLIIDHDNQSSYSTISSGGRAIYYDGMYNSEGLTSAGDNDRRRLKATVAASRREAGGRTKTRKNKGLMYLLSFRHGTMLCGSKGNHVVEPRVLGGLRPMVQRSMFGRTEVDP</sequence>
<dbReference type="AlphaFoldDB" id="A0AAP0EDR0"/>
<keyword evidence="2" id="KW-1185">Reference proteome</keyword>
<accession>A0AAP0EDR0</accession>
<organism evidence="1 2">
    <name type="scientific">Stephania japonica</name>
    <dbReference type="NCBI Taxonomy" id="461633"/>
    <lineage>
        <taxon>Eukaryota</taxon>
        <taxon>Viridiplantae</taxon>
        <taxon>Streptophyta</taxon>
        <taxon>Embryophyta</taxon>
        <taxon>Tracheophyta</taxon>
        <taxon>Spermatophyta</taxon>
        <taxon>Magnoliopsida</taxon>
        <taxon>Ranunculales</taxon>
        <taxon>Menispermaceae</taxon>
        <taxon>Menispermoideae</taxon>
        <taxon>Cissampelideae</taxon>
        <taxon>Stephania</taxon>
    </lineage>
</organism>
<reference evidence="1 2" key="1">
    <citation type="submission" date="2024-01" db="EMBL/GenBank/DDBJ databases">
        <title>Genome assemblies of Stephania.</title>
        <authorList>
            <person name="Yang L."/>
        </authorList>
    </citation>
    <scope>NUCLEOTIDE SEQUENCE [LARGE SCALE GENOMIC DNA]</scope>
    <source>
        <strain evidence="1">QJT</strain>
        <tissue evidence="1">Leaf</tissue>
    </source>
</reference>
<evidence type="ECO:0000313" key="1">
    <source>
        <dbReference type="EMBL" id="KAK9091450.1"/>
    </source>
</evidence>
<comment type="caution">
    <text evidence="1">The sequence shown here is derived from an EMBL/GenBank/DDBJ whole genome shotgun (WGS) entry which is preliminary data.</text>
</comment>
<proteinExistence type="predicted"/>
<protein>
    <submittedName>
        <fullName evidence="1">Uncharacterized protein</fullName>
    </submittedName>
</protein>